<dbReference type="EMBL" id="AP015034">
    <property type="protein sequence ID" value="BAT76934.1"/>
    <property type="molecule type" value="Genomic_DNA"/>
</dbReference>
<dbReference type="Proteomes" id="UP000291084">
    <property type="component" value="Chromosome 1"/>
</dbReference>
<evidence type="ECO:0000256" key="1">
    <source>
        <dbReference type="SAM" id="MobiDB-lite"/>
    </source>
</evidence>
<proteinExistence type="predicted"/>
<evidence type="ECO:0000313" key="2">
    <source>
        <dbReference type="EMBL" id="BAT76934.1"/>
    </source>
</evidence>
<sequence length="69" mass="7703">PTPYCRAQSLGSHINVHRLQSSTNPSFLHCHFFFKQWLCAWMGTPKAHGASSLHPSPLNPRLSSCMPTV</sequence>
<evidence type="ECO:0000313" key="3">
    <source>
        <dbReference type="Proteomes" id="UP000291084"/>
    </source>
</evidence>
<name>A0A0S3R8K4_PHAAN</name>
<gene>
    <name evidence="2" type="primary">Vigan.01G500700</name>
    <name evidence="2" type="ORF">VIGAN_01500700</name>
</gene>
<feature type="region of interest" description="Disordered" evidence="1">
    <location>
        <begin position="46"/>
        <end position="69"/>
    </location>
</feature>
<dbReference type="AlphaFoldDB" id="A0A0S3R8K4"/>
<protein>
    <submittedName>
        <fullName evidence="2">Uncharacterized protein</fullName>
    </submittedName>
</protein>
<keyword evidence="3" id="KW-1185">Reference proteome</keyword>
<organism evidence="2 3">
    <name type="scientific">Vigna angularis var. angularis</name>
    <dbReference type="NCBI Taxonomy" id="157739"/>
    <lineage>
        <taxon>Eukaryota</taxon>
        <taxon>Viridiplantae</taxon>
        <taxon>Streptophyta</taxon>
        <taxon>Embryophyta</taxon>
        <taxon>Tracheophyta</taxon>
        <taxon>Spermatophyta</taxon>
        <taxon>Magnoliopsida</taxon>
        <taxon>eudicotyledons</taxon>
        <taxon>Gunneridae</taxon>
        <taxon>Pentapetalae</taxon>
        <taxon>rosids</taxon>
        <taxon>fabids</taxon>
        <taxon>Fabales</taxon>
        <taxon>Fabaceae</taxon>
        <taxon>Papilionoideae</taxon>
        <taxon>50 kb inversion clade</taxon>
        <taxon>NPAAA clade</taxon>
        <taxon>indigoferoid/millettioid clade</taxon>
        <taxon>Phaseoleae</taxon>
        <taxon>Vigna</taxon>
    </lineage>
</organism>
<feature type="non-terminal residue" evidence="2">
    <location>
        <position position="1"/>
    </location>
</feature>
<accession>A0A0S3R8K4</accession>
<reference evidence="2 3" key="1">
    <citation type="journal article" date="2015" name="Sci. Rep.">
        <title>The power of single molecule real-time sequencing technology in the de novo assembly of a eukaryotic genome.</title>
        <authorList>
            <person name="Sakai H."/>
            <person name="Naito K."/>
            <person name="Ogiso-Tanaka E."/>
            <person name="Takahashi Y."/>
            <person name="Iseki K."/>
            <person name="Muto C."/>
            <person name="Satou K."/>
            <person name="Teruya K."/>
            <person name="Shiroma A."/>
            <person name="Shimoji M."/>
            <person name="Hirano T."/>
            <person name="Itoh T."/>
            <person name="Kaga A."/>
            <person name="Tomooka N."/>
        </authorList>
    </citation>
    <scope>NUCLEOTIDE SEQUENCE [LARGE SCALE GENOMIC DNA]</scope>
    <source>
        <strain evidence="3">cv. Shumari</strain>
    </source>
</reference>